<evidence type="ECO:0000313" key="2">
    <source>
        <dbReference type="EMBL" id="RLZ11689.1"/>
    </source>
</evidence>
<dbReference type="Proteomes" id="UP000275348">
    <property type="component" value="Unassembled WGS sequence"/>
</dbReference>
<dbReference type="AlphaFoldDB" id="A0A3L9MLW3"/>
<dbReference type="PROSITE" id="PS51257">
    <property type="entry name" value="PROKAR_LIPOPROTEIN"/>
    <property type="match status" value="1"/>
</dbReference>
<feature type="chain" id="PRO_5018136296" description="DUF4625 domain-containing protein" evidence="1">
    <location>
        <begin position="28"/>
        <end position="149"/>
    </location>
</feature>
<accession>A0A3L9MLW3</accession>
<feature type="signal peptide" evidence="1">
    <location>
        <begin position="1"/>
        <end position="27"/>
    </location>
</feature>
<evidence type="ECO:0008006" key="4">
    <source>
        <dbReference type="Google" id="ProtNLM"/>
    </source>
</evidence>
<evidence type="ECO:0000256" key="1">
    <source>
        <dbReference type="SAM" id="SignalP"/>
    </source>
</evidence>
<reference evidence="2 3" key="1">
    <citation type="submission" date="2018-10" db="EMBL/GenBank/DDBJ databases">
        <authorList>
            <person name="Chen X."/>
        </authorList>
    </citation>
    <scope>NUCLEOTIDE SEQUENCE [LARGE SCALE GENOMIC DNA]</scope>
    <source>
        <strain evidence="2 3">YIM 102668</strain>
    </source>
</reference>
<dbReference type="EMBL" id="RDOJ01000004">
    <property type="protein sequence ID" value="RLZ11689.1"/>
    <property type="molecule type" value="Genomic_DNA"/>
</dbReference>
<protein>
    <recommendedName>
        <fullName evidence="4">DUF4625 domain-containing protein</fullName>
    </recommendedName>
</protein>
<name>A0A3L9MLW3_9FLAO</name>
<keyword evidence="3" id="KW-1185">Reference proteome</keyword>
<keyword evidence="1" id="KW-0732">Signal</keyword>
<gene>
    <name evidence="2" type="ORF">EAH69_04510</name>
</gene>
<sequence>MTMKMTKLFSYLLALVFVGLTTISCLDDDSNEPFYTYGFIPATAIDVNLDSIQPVSQTTNVKVTFNLAGSCQEFVEFRRILPAEVNELKVGIFGSQENNVSCTNDIRPTVKTLKFTPTTSGEQTIRVWAGKDPGGADIYISKTITIPAE</sequence>
<organism evidence="2 3">
    <name type="scientific">Faecalibacter macacae</name>
    <dbReference type="NCBI Taxonomy" id="1859289"/>
    <lineage>
        <taxon>Bacteria</taxon>
        <taxon>Pseudomonadati</taxon>
        <taxon>Bacteroidota</taxon>
        <taxon>Flavobacteriia</taxon>
        <taxon>Flavobacteriales</taxon>
        <taxon>Weeksellaceae</taxon>
        <taxon>Faecalibacter</taxon>
    </lineage>
</organism>
<evidence type="ECO:0000313" key="3">
    <source>
        <dbReference type="Proteomes" id="UP000275348"/>
    </source>
</evidence>
<proteinExistence type="predicted"/>
<comment type="caution">
    <text evidence="2">The sequence shown here is derived from an EMBL/GenBank/DDBJ whole genome shotgun (WGS) entry which is preliminary data.</text>
</comment>